<proteinExistence type="predicted"/>
<evidence type="ECO:0000313" key="3">
    <source>
        <dbReference type="Proteomes" id="UP001168821"/>
    </source>
</evidence>
<organism evidence="2 3">
    <name type="scientific">Zophobas morio</name>
    <dbReference type="NCBI Taxonomy" id="2755281"/>
    <lineage>
        <taxon>Eukaryota</taxon>
        <taxon>Metazoa</taxon>
        <taxon>Ecdysozoa</taxon>
        <taxon>Arthropoda</taxon>
        <taxon>Hexapoda</taxon>
        <taxon>Insecta</taxon>
        <taxon>Pterygota</taxon>
        <taxon>Neoptera</taxon>
        <taxon>Endopterygota</taxon>
        <taxon>Coleoptera</taxon>
        <taxon>Polyphaga</taxon>
        <taxon>Cucujiformia</taxon>
        <taxon>Tenebrionidae</taxon>
        <taxon>Zophobas</taxon>
    </lineage>
</organism>
<sequence>MGARLEKMGAEMKEEMGARMEKINQKRDAGDEKMKATIEEVNGKMEMMDTKIDKQKDDIFTSLSEKFQKEVEANKNAIEEFRQDVKDLKTNWNIWKILLDEI</sequence>
<name>A0AA38IBL8_9CUCU</name>
<accession>A0AA38IBL8</accession>
<protein>
    <submittedName>
        <fullName evidence="2">Uncharacterized protein</fullName>
    </submittedName>
</protein>
<dbReference type="Proteomes" id="UP001168821">
    <property type="component" value="Unassembled WGS sequence"/>
</dbReference>
<feature type="coiled-coil region" evidence="1">
    <location>
        <begin position="38"/>
        <end position="91"/>
    </location>
</feature>
<keyword evidence="1" id="KW-0175">Coiled coil</keyword>
<evidence type="ECO:0000313" key="2">
    <source>
        <dbReference type="EMBL" id="KAJ3652503.1"/>
    </source>
</evidence>
<gene>
    <name evidence="2" type="ORF">Zmor_018460</name>
</gene>
<reference evidence="2" key="1">
    <citation type="journal article" date="2023" name="G3 (Bethesda)">
        <title>Whole genome assemblies of Zophobas morio and Tenebrio molitor.</title>
        <authorList>
            <person name="Kaur S."/>
            <person name="Stinson S.A."/>
            <person name="diCenzo G.C."/>
        </authorList>
    </citation>
    <scope>NUCLEOTIDE SEQUENCE</scope>
    <source>
        <strain evidence="2">QUZm001</strain>
    </source>
</reference>
<dbReference type="AlphaFoldDB" id="A0AA38IBL8"/>
<keyword evidence="3" id="KW-1185">Reference proteome</keyword>
<comment type="caution">
    <text evidence="2">The sequence shown here is derived from an EMBL/GenBank/DDBJ whole genome shotgun (WGS) entry which is preliminary data.</text>
</comment>
<dbReference type="EMBL" id="JALNTZ010000005">
    <property type="protein sequence ID" value="KAJ3652503.1"/>
    <property type="molecule type" value="Genomic_DNA"/>
</dbReference>
<evidence type="ECO:0000256" key="1">
    <source>
        <dbReference type="SAM" id="Coils"/>
    </source>
</evidence>